<protein>
    <recommendedName>
        <fullName evidence="4">DUF445 domain-containing protein</fullName>
    </recommendedName>
</protein>
<name>A0A1J0W243_9NOCA</name>
<gene>
    <name evidence="2" type="ORF">BOX37_16115</name>
</gene>
<dbReference type="Proteomes" id="UP000183810">
    <property type="component" value="Chromosome"/>
</dbReference>
<dbReference type="AlphaFoldDB" id="A0A1J0W243"/>
<accession>A0A1J0W243</accession>
<evidence type="ECO:0000313" key="2">
    <source>
        <dbReference type="EMBL" id="APE38400.1"/>
    </source>
</evidence>
<organism evidence="2 3">
    <name type="scientific">Nocardia mangyaensis</name>
    <dbReference type="NCBI Taxonomy" id="2213200"/>
    <lineage>
        <taxon>Bacteria</taxon>
        <taxon>Bacillati</taxon>
        <taxon>Actinomycetota</taxon>
        <taxon>Actinomycetes</taxon>
        <taxon>Mycobacteriales</taxon>
        <taxon>Nocardiaceae</taxon>
        <taxon>Nocardia</taxon>
    </lineage>
</organism>
<proteinExistence type="predicted"/>
<dbReference type="EMBL" id="CP018082">
    <property type="protein sequence ID" value="APE38400.1"/>
    <property type="molecule type" value="Genomic_DNA"/>
</dbReference>
<feature type="transmembrane region" description="Helical" evidence="1">
    <location>
        <begin position="30"/>
        <end position="53"/>
    </location>
</feature>
<feature type="transmembrane region" description="Helical" evidence="1">
    <location>
        <begin position="275"/>
        <end position="299"/>
    </location>
</feature>
<evidence type="ECO:0008006" key="4">
    <source>
        <dbReference type="Google" id="ProtNLM"/>
    </source>
</evidence>
<evidence type="ECO:0000313" key="3">
    <source>
        <dbReference type="Proteomes" id="UP000183810"/>
    </source>
</evidence>
<reference evidence="2" key="1">
    <citation type="submission" date="2016-11" db="EMBL/GenBank/DDBJ databases">
        <authorList>
            <person name="Jaros S."/>
            <person name="Januszkiewicz K."/>
            <person name="Wedrychowicz H."/>
        </authorList>
    </citation>
    <scope>NUCLEOTIDE SEQUENCE [LARGE SCALE GENOMIC DNA]</scope>
    <source>
        <strain evidence="2">Y48</strain>
    </source>
</reference>
<sequence length="472" mass="52040">MNAGIEAAGFFGLLDWEELTGLNRFWLDMISIPIFSAVAGLITNWTGVIMLFAPVRFTGFYVPGLKTIFPFLPRKVQILPTFAPGGILGFQGFIPARAEKMASLMVDNAVAKIGTAKDFFDQMDPRKISAQVAHVALPNVRSMVDTIMVTEHPQLWADMPPRAREAIYARVESELPAITDRAFDFIGANIDQLLDVKLMVVGYLRRRPELLKDVIYGLGAPELRFMTRIGVIGFPFGVVLALWLSLLHYSTPHGDTPAVIELPGWLYTILHLLPAWAWVVLGAAMIGVVVNIIAIKVVFEPASPKPRYRYPWRVAKFAKRQHQAAADLGHAIGYQIVTLDVVTEQLLDGPSGDKTRAVIAHFLKVEIDRVLGPLRSVTRLAVGPRQFDAIQATAGVNLAAEMKPWLADDVDFSQTTAASVDRLATEKLRELPPEEFVEMLYTAIEQDAWLLYAHGGALGVLVGVAHLLIFGV</sequence>
<keyword evidence="1" id="KW-0472">Membrane</keyword>
<dbReference type="RefSeq" id="WP_071931569.1">
    <property type="nucleotide sequence ID" value="NZ_CP018082.1"/>
</dbReference>
<feature type="transmembrane region" description="Helical" evidence="1">
    <location>
        <begin position="229"/>
        <end position="249"/>
    </location>
</feature>
<feature type="transmembrane region" description="Helical" evidence="1">
    <location>
        <begin position="449"/>
        <end position="470"/>
    </location>
</feature>
<dbReference type="KEGG" id="nsl:BOX37_16115"/>
<evidence type="ECO:0000256" key="1">
    <source>
        <dbReference type="SAM" id="Phobius"/>
    </source>
</evidence>
<keyword evidence="3" id="KW-1185">Reference proteome</keyword>
<keyword evidence="1" id="KW-0812">Transmembrane</keyword>
<keyword evidence="1" id="KW-1133">Transmembrane helix</keyword>
<dbReference type="PANTHER" id="PTHR35791">
    <property type="entry name" value="UPF0754 MEMBRANE PROTEIN YHEB"/>
    <property type="match status" value="1"/>
</dbReference>
<dbReference type="OrthoDB" id="3631561at2"/>
<dbReference type="PANTHER" id="PTHR35791:SF1">
    <property type="entry name" value="UPF0754 MEMBRANE PROTEIN YHEB"/>
    <property type="match status" value="1"/>
</dbReference>